<dbReference type="EMBL" id="JAROCA020000001">
    <property type="protein sequence ID" value="MDY0404047.1"/>
    <property type="molecule type" value="Genomic_DNA"/>
</dbReference>
<dbReference type="InterPro" id="IPR011098">
    <property type="entry name" value="G5_dom"/>
</dbReference>
<dbReference type="Gene3D" id="2.20.230.10">
    <property type="entry name" value="Resuscitation-promoting factor rpfb"/>
    <property type="match status" value="1"/>
</dbReference>
<dbReference type="InterPro" id="IPR010611">
    <property type="entry name" value="3D_dom"/>
</dbReference>
<reference evidence="4 5" key="1">
    <citation type="submission" date="2023-10" db="EMBL/GenBank/DDBJ databases">
        <title>179-bfca-hs.</title>
        <authorList>
            <person name="Miliotis G."/>
            <person name="Sengupta P."/>
            <person name="Hameed A."/>
            <person name="Chuvochina M."/>
            <person name="Mcdonagh F."/>
            <person name="Simpson A.C."/>
            <person name="Singh N.K."/>
            <person name="Rekha P.D."/>
            <person name="Raman K."/>
            <person name="Hugenholtz P."/>
            <person name="Venkateswaran K."/>
        </authorList>
    </citation>
    <scope>NUCLEOTIDE SEQUENCE [LARGE SCALE GENOMIC DNA]</scope>
    <source>
        <strain evidence="4 5">179-BFC-A-HS</strain>
    </source>
</reference>
<evidence type="ECO:0000256" key="1">
    <source>
        <dbReference type="ARBA" id="ARBA00022729"/>
    </source>
</evidence>
<evidence type="ECO:0000256" key="2">
    <source>
        <dbReference type="SAM" id="MobiDB-lite"/>
    </source>
</evidence>
<keyword evidence="5" id="KW-1185">Reference proteome</keyword>
<dbReference type="SMART" id="SM01208">
    <property type="entry name" value="G5"/>
    <property type="match status" value="1"/>
</dbReference>
<dbReference type="PANTHER" id="PTHR39160:SF4">
    <property type="entry name" value="RESUSCITATION-PROMOTING FACTOR RPFB"/>
    <property type="match status" value="1"/>
</dbReference>
<dbReference type="PANTHER" id="PTHR39160">
    <property type="entry name" value="CELL WALL-BINDING PROTEIN YOCH"/>
    <property type="match status" value="1"/>
</dbReference>
<dbReference type="Proteomes" id="UP001228376">
    <property type="component" value="Unassembled WGS sequence"/>
</dbReference>
<feature type="domain" description="G5" evidence="3">
    <location>
        <begin position="13"/>
        <end position="93"/>
    </location>
</feature>
<dbReference type="Gene3D" id="2.40.40.10">
    <property type="entry name" value="RlpA-like domain"/>
    <property type="match status" value="1"/>
</dbReference>
<dbReference type="PROSITE" id="PS51109">
    <property type="entry name" value="G5"/>
    <property type="match status" value="1"/>
</dbReference>
<dbReference type="InterPro" id="IPR036908">
    <property type="entry name" value="RlpA-like_sf"/>
</dbReference>
<evidence type="ECO:0000313" key="5">
    <source>
        <dbReference type="Proteomes" id="UP001228376"/>
    </source>
</evidence>
<accession>A0ABU5CCJ7</accession>
<dbReference type="CDD" id="cd22786">
    <property type="entry name" value="DPBB_YuiC-like"/>
    <property type="match status" value="1"/>
</dbReference>
<comment type="caution">
    <text evidence="4">The sequence shown here is derived from an EMBL/GenBank/DDBJ whole genome shotgun (WGS) entry which is preliminary data.</text>
</comment>
<sequence>MDQKAKPGKQLNITNVAYETVEKTQRVPFQVVTKYDDNLEKGKQLVKQEGEDGKLRKIYQVTKENNKKVKEKYVKTISEQEVKHKIIVIGTKEPEAAVATSPQKSKKQTKTDNKLASQPAPVGSKPEKSGKTLRMVASAYTGDCSGCSGYTATGINLKANPNAKVIAVDPNVIPLGTRVWVEGYGTAIAGDTGGAIHGNRIDLHVPSVSAAHAFGTRTVTVKILD</sequence>
<proteinExistence type="predicted"/>
<dbReference type="InterPro" id="IPR051933">
    <property type="entry name" value="Resuscitation_pf_RpfB"/>
</dbReference>
<gene>
    <name evidence="4" type="ORF">P5G51_000240</name>
</gene>
<organism evidence="4 5">
    <name type="scientific">Tigheibacillus jepli</name>
    <dbReference type="NCBI Taxonomy" id="3035914"/>
    <lineage>
        <taxon>Bacteria</taxon>
        <taxon>Bacillati</taxon>
        <taxon>Bacillota</taxon>
        <taxon>Bacilli</taxon>
        <taxon>Bacillales</taxon>
        <taxon>Bacillaceae</taxon>
        <taxon>Tigheibacillus</taxon>
    </lineage>
</organism>
<keyword evidence="1" id="KW-0732">Signal</keyword>
<dbReference type="Pfam" id="PF06725">
    <property type="entry name" value="3D"/>
    <property type="match status" value="1"/>
</dbReference>
<evidence type="ECO:0000313" key="4">
    <source>
        <dbReference type="EMBL" id="MDY0404047.1"/>
    </source>
</evidence>
<protein>
    <submittedName>
        <fullName evidence="4">3D domain-containing protein</fullName>
    </submittedName>
</protein>
<name>A0ABU5CCJ7_9BACI</name>
<feature type="region of interest" description="Disordered" evidence="2">
    <location>
        <begin position="97"/>
        <end position="130"/>
    </location>
</feature>
<dbReference type="RefSeq" id="WP_320384101.1">
    <property type="nucleotide sequence ID" value="NZ_JAROCA020000001.1"/>
</dbReference>
<dbReference type="SUPFAM" id="SSF50685">
    <property type="entry name" value="Barwin-like endoglucanases"/>
    <property type="match status" value="1"/>
</dbReference>
<dbReference type="Pfam" id="PF07501">
    <property type="entry name" value="G5"/>
    <property type="match status" value="1"/>
</dbReference>
<evidence type="ECO:0000259" key="3">
    <source>
        <dbReference type="PROSITE" id="PS51109"/>
    </source>
</evidence>